<comment type="caution">
    <text evidence="1">The sequence shown here is derived from an EMBL/GenBank/DDBJ whole genome shotgun (WGS) entry which is preliminary data.</text>
</comment>
<evidence type="ECO:0000313" key="2">
    <source>
        <dbReference type="Proteomes" id="UP001595629"/>
    </source>
</evidence>
<dbReference type="EMBL" id="JBHRXI010000010">
    <property type="protein sequence ID" value="MFC3614170.1"/>
    <property type="molecule type" value="Genomic_DNA"/>
</dbReference>
<dbReference type="InterPro" id="IPR002808">
    <property type="entry name" value="AdoCbi_amidolase"/>
</dbReference>
<dbReference type="Pfam" id="PF01955">
    <property type="entry name" value="CbiZ"/>
    <property type="match status" value="1"/>
</dbReference>
<reference evidence="2" key="1">
    <citation type="journal article" date="2019" name="Int. J. Syst. Evol. Microbiol.">
        <title>The Global Catalogue of Microorganisms (GCM) 10K type strain sequencing project: providing services to taxonomists for standard genome sequencing and annotation.</title>
        <authorList>
            <consortium name="The Broad Institute Genomics Platform"/>
            <consortium name="The Broad Institute Genome Sequencing Center for Infectious Disease"/>
            <person name="Wu L."/>
            <person name="Ma J."/>
        </authorList>
    </citation>
    <scope>NUCLEOTIDE SEQUENCE [LARGE SCALE GENOMIC DNA]</scope>
    <source>
        <strain evidence="2">KCTC 42911</strain>
    </source>
</reference>
<dbReference type="InterPro" id="IPR052209">
    <property type="entry name" value="CbiZ"/>
</dbReference>
<dbReference type="PANTHER" id="PTHR35336:SF5">
    <property type="entry name" value="ADENOSYLCOBINAMIDE AMIDOHYDROLASE"/>
    <property type="match status" value="1"/>
</dbReference>
<keyword evidence="2" id="KW-1185">Reference proteome</keyword>
<dbReference type="RefSeq" id="WP_386735358.1">
    <property type="nucleotide sequence ID" value="NZ_JBHRXI010000010.1"/>
</dbReference>
<organism evidence="1 2">
    <name type="scientific">Lutimaribacter marinistellae</name>
    <dbReference type="NCBI Taxonomy" id="1820329"/>
    <lineage>
        <taxon>Bacteria</taxon>
        <taxon>Pseudomonadati</taxon>
        <taxon>Pseudomonadota</taxon>
        <taxon>Alphaproteobacteria</taxon>
        <taxon>Rhodobacterales</taxon>
        <taxon>Roseobacteraceae</taxon>
        <taxon>Lutimaribacter</taxon>
    </lineage>
</organism>
<protein>
    <submittedName>
        <fullName evidence="1">Adenosylcobinamide amidohydrolase</fullName>
    </submittedName>
</protein>
<sequence length="224" mass="23876">MSRVVLDAPWLSFDLGAEMEVLSWSINRPGQVRARRILWRELRNADLPPDLDVRDWAESALRDRGEEGAVLFLTSRDVTTFEERRTRVGGVEAHAVATVGLSNGERVGSRVDYSGRNWDADWGTINVAVRLDAGPDGGLDTAGMLEAMSIAVQARTAAVMDIGFALPTGTATGTGTDCVALAAPAGTVAFSGLHTEIGEAIGRAVYDAVHAGTRSWAAERGLAR</sequence>
<dbReference type="PANTHER" id="PTHR35336">
    <property type="entry name" value="ADENOSYLCOBINAMIDE AMIDOHYDROLASE"/>
    <property type="match status" value="1"/>
</dbReference>
<name>A0ABV7TK80_9RHOB</name>
<accession>A0ABV7TK80</accession>
<dbReference type="Proteomes" id="UP001595629">
    <property type="component" value="Unassembled WGS sequence"/>
</dbReference>
<evidence type="ECO:0000313" key="1">
    <source>
        <dbReference type="EMBL" id="MFC3614170.1"/>
    </source>
</evidence>
<proteinExistence type="predicted"/>
<gene>
    <name evidence="1" type="ORF">ACFORG_10405</name>
</gene>